<gene>
    <name evidence="1" type="ORF">M9H77_34384</name>
</gene>
<sequence>MKKKRMEGCNTVEEVLHQCNQWGYMCYWRNCEENNILSDIVVAHLVSILMMGTKPFVLIMDTTYNISLLEAVGMTSTRKTFTVATVFMRNEKAETYEWRTFAVEGMDCNKTR</sequence>
<evidence type="ECO:0000313" key="1">
    <source>
        <dbReference type="EMBL" id="KAI5648379.1"/>
    </source>
</evidence>
<keyword evidence="2" id="KW-1185">Reference proteome</keyword>
<evidence type="ECO:0000313" key="2">
    <source>
        <dbReference type="Proteomes" id="UP001060085"/>
    </source>
</evidence>
<dbReference type="Proteomes" id="UP001060085">
    <property type="component" value="Linkage Group LG08"/>
</dbReference>
<dbReference type="EMBL" id="CM044708">
    <property type="protein sequence ID" value="KAI5648379.1"/>
    <property type="molecule type" value="Genomic_DNA"/>
</dbReference>
<protein>
    <submittedName>
        <fullName evidence="1">Uncharacterized protein</fullName>
    </submittedName>
</protein>
<reference evidence="2" key="1">
    <citation type="journal article" date="2023" name="Nat. Plants">
        <title>Single-cell RNA sequencing provides a high-resolution roadmap for understanding the multicellular compartmentation of specialized metabolism.</title>
        <authorList>
            <person name="Sun S."/>
            <person name="Shen X."/>
            <person name="Li Y."/>
            <person name="Li Y."/>
            <person name="Wang S."/>
            <person name="Li R."/>
            <person name="Zhang H."/>
            <person name="Shen G."/>
            <person name="Guo B."/>
            <person name="Wei J."/>
            <person name="Xu J."/>
            <person name="St-Pierre B."/>
            <person name="Chen S."/>
            <person name="Sun C."/>
        </authorList>
    </citation>
    <scope>NUCLEOTIDE SEQUENCE [LARGE SCALE GENOMIC DNA]</scope>
</reference>
<accession>A0ACB9ZL18</accession>
<name>A0ACB9ZL18_CATRO</name>
<proteinExistence type="predicted"/>
<organism evidence="1 2">
    <name type="scientific">Catharanthus roseus</name>
    <name type="common">Madagascar periwinkle</name>
    <name type="synonym">Vinca rosea</name>
    <dbReference type="NCBI Taxonomy" id="4058"/>
    <lineage>
        <taxon>Eukaryota</taxon>
        <taxon>Viridiplantae</taxon>
        <taxon>Streptophyta</taxon>
        <taxon>Embryophyta</taxon>
        <taxon>Tracheophyta</taxon>
        <taxon>Spermatophyta</taxon>
        <taxon>Magnoliopsida</taxon>
        <taxon>eudicotyledons</taxon>
        <taxon>Gunneridae</taxon>
        <taxon>Pentapetalae</taxon>
        <taxon>asterids</taxon>
        <taxon>lamiids</taxon>
        <taxon>Gentianales</taxon>
        <taxon>Apocynaceae</taxon>
        <taxon>Rauvolfioideae</taxon>
        <taxon>Vinceae</taxon>
        <taxon>Catharanthinae</taxon>
        <taxon>Catharanthus</taxon>
    </lineage>
</organism>
<comment type="caution">
    <text evidence="1">The sequence shown here is derived from an EMBL/GenBank/DDBJ whole genome shotgun (WGS) entry which is preliminary data.</text>
</comment>